<reference evidence="2 4" key="2">
    <citation type="submission" date="2018-08" db="EMBL/GenBank/DDBJ databases">
        <title>Genomic Encyclopedia of Archaeal and Bacterial Type Strains, Phase II (KMG-II): from individual species to whole genera.</title>
        <authorList>
            <person name="Goeker M."/>
        </authorList>
    </citation>
    <scope>NUCLEOTIDE SEQUENCE [LARGE SCALE GENOMIC DNA]</scope>
    <source>
        <strain evidence="2 4">DSM 2261</strain>
    </source>
</reference>
<dbReference type="AlphaFoldDB" id="A0AAC8QAX1"/>
<accession>A0AAC8QAX1</accession>
<proteinExistence type="predicted"/>
<evidence type="ECO:0008006" key="5">
    <source>
        <dbReference type="Google" id="ProtNLM"/>
    </source>
</evidence>
<evidence type="ECO:0000313" key="3">
    <source>
        <dbReference type="Proteomes" id="UP000035579"/>
    </source>
</evidence>
<evidence type="ECO:0000313" key="1">
    <source>
        <dbReference type="EMBL" id="AKJ04099.1"/>
    </source>
</evidence>
<protein>
    <recommendedName>
        <fullName evidence="5">Type VI secretion system baseplate subunit TssG</fullName>
    </recommendedName>
</protein>
<keyword evidence="4" id="KW-1185">Reference proteome</keyword>
<dbReference type="EMBL" id="QUMU01000001">
    <property type="protein sequence ID" value="REG37819.1"/>
    <property type="molecule type" value="Genomic_DNA"/>
</dbReference>
<gene>
    <name evidence="1" type="ORF">AA314_05725</name>
    <name evidence="2" type="ORF">ATI61_101806</name>
</gene>
<name>A0AAC8QAX1_9BACT</name>
<dbReference type="KEGG" id="age:AA314_05725"/>
<dbReference type="Proteomes" id="UP000256345">
    <property type="component" value="Unassembled WGS sequence"/>
</dbReference>
<sequence length="289" mass="32584">MDAALEQRIRERIRGFDVPALLDVLNASGYGDAEIEYRSHRTTLHQSHLVHDIQFLHQPRKRIIITVNVGLLSAQSPLPSFMMQTMDQLDHDRLERFIGFFDHQLLRECFAGLYPEREGALLPGWPEAAKDRLRLMRPTCQSTLHWLFRKVFPETELAVRRDVRQQKVAAPEMRLGASALGEGGAMGGFASIPTGGMEVRIFADEPICSSGVPWAIEARRRLEAQLLPLLSETVLMLTVILVLRDQEGFLRIERQSHLGYDPLHGAPVQTRQVLLFSGDTSRSAELASS</sequence>
<evidence type="ECO:0000313" key="4">
    <source>
        <dbReference type="Proteomes" id="UP000256345"/>
    </source>
</evidence>
<evidence type="ECO:0000313" key="2">
    <source>
        <dbReference type="EMBL" id="REG37819.1"/>
    </source>
</evidence>
<organism evidence="1 3">
    <name type="scientific">Archangium gephyra</name>
    <dbReference type="NCBI Taxonomy" id="48"/>
    <lineage>
        <taxon>Bacteria</taxon>
        <taxon>Pseudomonadati</taxon>
        <taxon>Myxococcota</taxon>
        <taxon>Myxococcia</taxon>
        <taxon>Myxococcales</taxon>
        <taxon>Cystobacterineae</taxon>
        <taxon>Archangiaceae</taxon>
        <taxon>Archangium</taxon>
    </lineage>
</organism>
<dbReference type="Proteomes" id="UP000035579">
    <property type="component" value="Chromosome"/>
</dbReference>
<reference evidence="1 3" key="1">
    <citation type="submission" date="2015-05" db="EMBL/GenBank/DDBJ databases">
        <title>Genome assembly of Archangium gephyra DSM 2261.</title>
        <authorList>
            <person name="Sharma G."/>
            <person name="Subramanian S."/>
        </authorList>
    </citation>
    <scope>NUCLEOTIDE SEQUENCE [LARGE SCALE GENOMIC DNA]</scope>
    <source>
        <strain evidence="1 3">DSM 2261</strain>
    </source>
</reference>
<dbReference type="EMBL" id="CP011509">
    <property type="protein sequence ID" value="AKJ04099.1"/>
    <property type="molecule type" value="Genomic_DNA"/>
</dbReference>
<dbReference type="RefSeq" id="WP_047857994.1">
    <property type="nucleotide sequence ID" value="NZ_CP011509.1"/>
</dbReference>